<name>A0A0R2NAM9_9LACO</name>
<feature type="transmembrane region" description="Helical" evidence="7">
    <location>
        <begin position="92"/>
        <end position="110"/>
    </location>
</feature>
<dbReference type="GO" id="GO:0016020">
    <property type="term" value="C:membrane"/>
    <property type="evidence" value="ECO:0007669"/>
    <property type="project" value="InterPro"/>
</dbReference>
<evidence type="ECO:0000256" key="1">
    <source>
        <dbReference type="ARBA" id="ARBA00004127"/>
    </source>
</evidence>
<evidence type="ECO:0008006" key="10">
    <source>
        <dbReference type="Google" id="ProtNLM"/>
    </source>
</evidence>
<evidence type="ECO:0000256" key="4">
    <source>
        <dbReference type="ARBA" id="ARBA00022989"/>
    </source>
</evidence>
<dbReference type="InterPro" id="IPR005744">
    <property type="entry name" value="Hy-lIII"/>
</dbReference>
<dbReference type="InterPro" id="IPR004254">
    <property type="entry name" value="AdipoR/HlyIII-related"/>
</dbReference>
<evidence type="ECO:0000256" key="2">
    <source>
        <dbReference type="ARBA" id="ARBA00008488"/>
    </source>
</evidence>
<dbReference type="AlphaFoldDB" id="A0A0R2NAM9"/>
<keyword evidence="5 7" id="KW-0472">Membrane</keyword>
<keyword evidence="9" id="KW-1185">Reference proteome</keyword>
<keyword evidence="6" id="KW-0479">Metal-binding</keyword>
<reference evidence="8 9" key="1">
    <citation type="journal article" date="2015" name="Genome Announc.">
        <title>Expanding the biotechnology potential of lactobacilli through comparative genomics of 213 strains and associated genera.</title>
        <authorList>
            <person name="Sun Z."/>
            <person name="Harris H.M."/>
            <person name="McCann A."/>
            <person name="Guo C."/>
            <person name="Argimon S."/>
            <person name="Zhang W."/>
            <person name="Yang X."/>
            <person name="Jeffery I.B."/>
            <person name="Cooney J.C."/>
            <person name="Kagawa T.F."/>
            <person name="Liu W."/>
            <person name="Song Y."/>
            <person name="Salvetti E."/>
            <person name="Wrobel A."/>
            <person name="Rasinkangas P."/>
            <person name="Parkhill J."/>
            <person name="Rea M.C."/>
            <person name="O'Sullivan O."/>
            <person name="Ritari J."/>
            <person name="Douillard F.P."/>
            <person name="Paul Ross R."/>
            <person name="Yang R."/>
            <person name="Briner A.E."/>
            <person name="Felis G.E."/>
            <person name="de Vos W.M."/>
            <person name="Barrangou R."/>
            <person name="Klaenhammer T.R."/>
            <person name="Caufield P.W."/>
            <person name="Cui Y."/>
            <person name="Zhang H."/>
            <person name="O'Toole P.W."/>
        </authorList>
    </citation>
    <scope>NUCLEOTIDE SEQUENCE [LARGE SCALE GENOMIC DNA]</scope>
    <source>
        <strain evidence="8 9">DSM 23026</strain>
    </source>
</reference>
<evidence type="ECO:0000313" key="8">
    <source>
        <dbReference type="EMBL" id="KRO22943.1"/>
    </source>
</evidence>
<dbReference type="GO" id="GO:0046872">
    <property type="term" value="F:metal ion binding"/>
    <property type="evidence" value="ECO:0007669"/>
    <property type="project" value="UniProtKB-KW"/>
</dbReference>
<dbReference type="Pfam" id="PF03006">
    <property type="entry name" value="HlyIII"/>
    <property type="match status" value="1"/>
</dbReference>
<feature type="binding site" evidence="6">
    <location>
        <position position="201"/>
    </location>
    <ligand>
        <name>Zn(2+)</name>
        <dbReference type="ChEBI" id="CHEBI:29105"/>
    </ligand>
</feature>
<feature type="transmembrane region" description="Helical" evidence="7">
    <location>
        <begin position="170"/>
        <end position="188"/>
    </location>
</feature>
<evidence type="ECO:0000256" key="3">
    <source>
        <dbReference type="ARBA" id="ARBA00022692"/>
    </source>
</evidence>
<feature type="binding site" evidence="6">
    <location>
        <position position="197"/>
    </location>
    <ligand>
        <name>Zn(2+)</name>
        <dbReference type="ChEBI" id="CHEBI:29105"/>
    </ligand>
</feature>
<proteinExistence type="inferred from homology"/>
<feature type="transmembrane region" description="Helical" evidence="7">
    <location>
        <begin position="195"/>
        <end position="219"/>
    </location>
</feature>
<feature type="binding site" evidence="6">
    <location>
        <position position="75"/>
    </location>
    <ligand>
        <name>Zn(2+)</name>
        <dbReference type="ChEBI" id="CHEBI:29105"/>
    </ligand>
</feature>
<feature type="transmembrane region" description="Helical" evidence="7">
    <location>
        <begin position="21"/>
        <end position="46"/>
    </location>
</feature>
<feature type="transmembrane region" description="Helical" evidence="7">
    <location>
        <begin position="58"/>
        <end position="80"/>
    </location>
</feature>
<dbReference type="NCBIfam" id="TIGR01065">
    <property type="entry name" value="hlyIII"/>
    <property type="match status" value="1"/>
</dbReference>
<evidence type="ECO:0000256" key="6">
    <source>
        <dbReference type="PIRSR" id="PIRSR604254-1"/>
    </source>
</evidence>
<evidence type="ECO:0000313" key="9">
    <source>
        <dbReference type="Proteomes" id="UP000051249"/>
    </source>
</evidence>
<dbReference type="EMBL" id="JQCQ01000033">
    <property type="protein sequence ID" value="KRO22943.1"/>
    <property type="molecule type" value="Genomic_DNA"/>
</dbReference>
<dbReference type="PANTHER" id="PTHR20855">
    <property type="entry name" value="ADIPOR/PROGESTIN RECEPTOR-RELATED"/>
    <property type="match status" value="1"/>
</dbReference>
<keyword evidence="6" id="KW-0862">Zinc</keyword>
<keyword evidence="4 7" id="KW-1133">Transmembrane helix</keyword>
<keyword evidence="3 7" id="KW-0812">Transmembrane</keyword>
<dbReference type="Proteomes" id="UP000051249">
    <property type="component" value="Unassembled WGS sequence"/>
</dbReference>
<comment type="caution">
    <text evidence="8">The sequence shown here is derived from an EMBL/GenBank/DDBJ whole genome shotgun (WGS) entry which is preliminary data.</text>
</comment>
<protein>
    <recommendedName>
        <fullName evidence="10">Hemolysin III</fullName>
    </recommendedName>
</protein>
<dbReference type="PATRIC" id="fig|480391.4.peg.1088"/>
<dbReference type="GO" id="GO:0140911">
    <property type="term" value="F:pore-forming activity"/>
    <property type="evidence" value="ECO:0007669"/>
    <property type="project" value="InterPro"/>
</dbReference>
<comment type="similarity">
    <text evidence="2">Belongs to the UPF0073 (Hly-III) family.</text>
</comment>
<dbReference type="RefSeq" id="WP_057800266.1">
    <property type="nucleotide sequence ID" value="NZ_BJZZ01000033.1"/>
</dbReference>
<organism evidence="8 9">
    <name type="scientific">Pediococcus argentinicus</name>
    <dbReference type="NCBI Taxonomy" id="480391"/>
    <lineage>
        <taxon>Bacteria</taxon>
        <taxon>Bacillati</taxon>
        <taxon>Bacillota</taxon>
        <taxon>Bacilli</taxon>
        <taxon>Lactobacillales</taxon>
        <taxon>Lactobacillaceae</taxon>
        <taxon>Pediococcus</taxon>
    </lineage>
</organism>
<feature type="transmembrane region" description="Helical" evidence="7">
    <location>
        <begin position="145"/>
        <end position="164"/>
    </location>
</feature>
<dbReference type="PANTHER" id="PTHR20855:SF129">
    <property type="entry name" value="HEMOLYSIN-3 HOMOLOG"/>
    <property type="match status" value="1"/>
</dbReference>
<accession>A0A0R2NAM9</accession>
<gene>
    <name evidence="8" type="ORF">IV88_GL001072</name>
</gene>
<feature type="transmembrane region" description="Helical" evidence="7">
    <location>
        <begin position="116"/>
        <end position="133"/>
    </location>
</feature>
<sequence>MPNIFQDSKNQSKTYLILNEIFSAITHGIGLGLSIAGLVILIVHTTRYNNPLQMVSNIIYGVSLIIFFLSSTLFHSLYFTKAQHVFRIFDHSAIYLLIAGSYTPYCLVSVGGWLGWTIFGIIWLLTILGIIYKSIWIDKFKNISTIIYVIMGWLCLSMIVPLFHTLGSTGFWLLVSGGAAYTIGALIYSLRSIKFVHVIWHLMVMLGAGLMYFSILFFVK</sequence>
<evidence type="ECO:0000256" key="5">
    <source>
        <dbReference type="ARBA" id="ARBA00023136"/>
    </source>
</evidence>
<dbReference type="OrthoDB" id="9813689at2"/>
<comment type="subcellular location">
    <subcellularLocation>
        <location evidence="1">Endomembrane system</location>
        <topology evidence="1">Multi-pass membrane protein</topology>
    </subcellularLocation>
</comment>
<evidence type="ECO:0000256" key="7">
    <source>
        <dbReference type="SAM" id="Phobius"/>
    </source>
</evidence>
<dbReference type="GO" id="GO:0012505">
    <property type="term" value="C:endomembrane system"/>
    <property type="evidence" value="ECO:0007669"/>
    <property type="project" value="UniProtKB-SubCell"/>
</dbReference>